<organism evidence="2 3">
    <name type="scientific">Kitasatospora albolonga</name>
    <dbReference type="NCBI Taxonomy" id="68173"/>
    <lineage>
        <taxon>Bacteria</taxon>
        <taxon>Bacillati</taxon>
        <taxon>Actinomycetota</taxon>
        <taxon>Actinomycetes</taxon>
        <taxon>Kitasatosporales</taxon>
        <taxon>Streptomycetaceae</taxon>
        <taxon>Kitasatospora</taxon>
    </lineage>
</organism>
<dbReference type="EMBL" id="CP020563">
    <property type="protein sequence ID" value="ARF74968.1"/>
    <property type="molecule type" value="Genomic_DNA"/>
</dbReference>
<dbReference type="AlphaFoldDB" id="A0ABC8BYQ0"/>
<sequence>MKNNPFDDENGTFLVLVNDEGQHCVWPEFAAVPDGWTTVLPAGSRAAALEHIERVWTDMRPKSLIDATA</sequence>
<dbReference type="InterPro" id="IPR038020">
    <property type="entry name" value="MbtH-like_sf"/>
</dbReference>
<dbReference type="Pfam" id="PF03621">
    <property type="entry name" value="MbtH"/>
    <property type="match status" value="1"/>
</dbReference>
<evidence type="ECO:0000313" key="3">
    <source>
        <dbReference type="Proteomes" id="UP000192251"/>
    </source>
</evidence>
<name>A0ABC8BYQ0_9ACTN</name>
<evidence type="ECO:0000313" key="2">
    <source>
        <dbReference type="EMBL" id="ARF74968.1"/>
    </source>
</evidence>
<gene>
    <name evidence="2" type="ORF">B7C62_24070</name>
</gene>
<accession>A0ABC8BYQ0</accession>
<protein>
    <submittedName>
        <fullName evidence="2">MbtH family protein</fullName>
    </submittedName>
</protein>
<reference evidence="2 3" key="1">
    <citation type="submission" date="2017-04" db="EMBL/GenBank/DDBJ databases">
        <title>The complete genome sequence of Streptomyces albolongus YIM 101047, the producer of novel bafilomycins and novel odoriferous sesquiterpenoids.</title>
        <authorList>
            <person name="Yin M."/>
            <person name="Jiang Y."/>
        </authorList>
    </citation>
    <scope>NUCLEOTIDE SEQUENCE [LARGE SCALE GENOMIC DNA]</scope>
    <source>
        <strain evidence="2 3">YIM 101047</strain>
    </source>
</reference>
<proteinExistence type="predicted"/>
<dbReference type="Proteomes" id="UP000192251">
    <property type="component" value="Chromosome"/>
</dbReference>
<keyword evidence="3" id="KW-1185">Reference proteome</keyword>
<dbReference type="Gene3D" id="3.90.820.10">
    <property type="entry name" value="Structural Genomics, Unknown Function 30-nov-00 1gh9 Mol_id"/>
    <property type="match status" value="1"/>
</dbReference>
<dbReference type="PANTHER" id="PTHR38444">
    <property type="entry name" value="ENTEROBACTIN BIOSYNTHESIS PROTEIN YBDZ"/>
    <property type="match status" value="1"/>
</dbReference>
<dbReference type="SMART" id="SM00923">
    <property type="entry name" value="MbtH"/>
    <property type="match status" value="1"/>
</dbReference>
<dbReference type="SUPFAM" id="SSF160582">
    <property type="entry name" value="MbtH-like"/>
    <property type="match status" value="1"/>
</dbReference>
<dbReference type="RefSeq" id="WP_084749018.1">
    <property type="nucleotide sequence ID" value="NZ_CP020563.1"/>
</dbReference>
<dbReference type="PANTHER" id="PTHR38444:SF1">
    <property type="entry name" value="ENTEROBACTIN BIOSYNTHESIS PROTEIN YBDZ"/>
    <property type="match status" value="1"/>
</dbReference>
<feature type="domain" description="MbtH-like" evidence="1">
    <location>
        <begin position="4"/>
        <end position="54"/>
    </location>
</feature>
<dbReference type="InterPro" id="IPR037407">
    <property type="entry name" value="MLP_fam"/>
</dbReference>
<dbReference type="InterPro" id="IPR005153">
    <property type="entry name" value="MbtH-like_dom"/>
</dbReference>
<evidence type="ECO:0000259" key="1">
    <source>
        <dbReference type="SMART" id="SM00923"/>
    </source>
</evidence>
<dbReference type="KEGG" id="kab:B7C62_24070"/>